<organism evidence="2 3">
    <name type="scientific">Dreissena polymorpha</name>
    <name type="common">Zebra mussel</name>
    <name type="synonym">Mytilus polymorpha</name>
    <dbReference type="NCBI Taxonomy" id="45954"/>
    <lineage>
        <taxon>Eukaryota</taxon>
        <taxon>Metazoa</taxon>
        <taxon>Spiralia</taxon>
        <taxon>Lophotrochozoa</taxon>
        <taxon>Mollusca</taxon>
        <taxon>Bivalvia</taxon>
        <taxon>Autobranchia</taxon>
        <taxon>Heteroconchia</taxon>
        <taxon>Euheterodonta</taxon>
        <taxon>Imparidentia</taxon>
        <taxon>Neoheterodontei</taxon>
        <taxon>Myida</taxon>
        <taxon>Dreissenoidea</taxon>
        <taxon>Dreissenidae</taxon>
        <taxon>Dreissena</taxon>
    </lineage>
</organism>
<comment type="caution">
    <text evidence="2">The sequence shown here is derived from an EMBL/GenBank/DDBJ whole genome shotgun (WGS) entry which is preliminary data.</text>
</comment>
<reference evidence="2" key="1">
    <citation type="journal article" date="2019" name="bioRxiv">
        <title>The Genome of the Zebra Mussel, Dreissena polymorpha: A Resource for Invasive Species Research.</title>
        <authorList>
            <person name="McCartney M.A."/>
            <person name="Auch B."/>
            <person name="Kono T."/>
            <person name="Mallez S."/>
            <person name="Zhang Y."/>
            <person name="Obille A."/>
            <person name="Becker A."/>
            <person name="Abrahante J.E."/>
            <person name="Garbe J."/>
            <person name="Badalamenti J.P."/>
            <person name="Herman A."/>
            <person name="Mangelson H."/>
            <person name="Liachko I."/>
            <person name="Sullivan S."/>
            <person name="Sone E.D."/>
            <person name="Koren S."/>
            <person name="Silverstein K.A.T."/>
            <person name="Beckman K.B."/>
            <person name="Gohl D.M."/>
        </authorList>
    </citation>
    <scope>NUCLEOTIDE SEQUENCE</scope>
    <source>
        <strain evidence="2">Duluth1</strain>
        <tissue evidence="2">Whole animal</tissue>
    </source>
</reference>
<dbReference type="Proteomes" id="UP000828390">
    <property type="component" value="Unassembled WGS sequence"/>
</dbReference>
<accession>A0A9D4FN08</accession>
<proteinExistence type="predicted"/>
<name>A0A9D4FN08_DREPO</name>
<keyword evidence="3" id="KW-1185">Reference proteome</keyword>
<reference evidence="2" key="2">
    <citation type="submission" date="2020-11" db="EMBL/GenBank/DDBJ databases">
        <authorList>
            <person name="McCartney M.A."/>
            <person name="Auch B."/>
            <person name="Kono T."/>
            <person name="Mallez S."/>
            <person name="Becker A."/>
            <person name="Gohl D.M."/>
            <person name="Silverstein K.A.T."/>
            <person name="Koren S."/>
            <person name="Bechman K.B."/>
            <person name="Herman A."/>
            <person name="Abrahante J.E."/>
            <person name="Garbe J."/>
        </authorList>
    </citation>
    <scope>NUCLEOTIDE SEQUENCE</scope>
    <source>
        <strain evidence="2">Duluth1</strain>
        <tissue evidence="2">Whole animal</tissue>
    </source>
</reference>
<feature type="region of interest" description="Disordered" evidence="1">
    <location>
        <begin position="48"/>
        <end position="74"/>
    </location>
</feature>
<evidence type="ECO:0000256" key="1">
    <source>
        <dbReference type="SAM" id="MobiDB-lite"/>
    </source>
</evidence>
<feature type="compositionally biased region" description="Pro residues" evidence="1">
    <location>
        <begin position="49"/>
        <end position="61"/>
    </location>
</feature>
<sequence>MLIKLQTVHNKLQSIRPEGAASPEDPPLCAAAGAAGAAGLATWLLGLRPPGPAGLPEPPSGWPSRAATASYSWP</sequence>
<gene>
    <name evidence="2" type="ORF">DPMN_154945</name>
</gene>
<evidence type="ECO:0000313" key="3">
    <source>
        <dbReference type="Proteomes" id="UP000828390"/>
    </source>
</evidence>
<evidence type="ECO:0000313" key="2">
    <source>
        <dbReference type="EMBL" id="KAH3801297.1"/>
    </source>
</evidence>
<protein>
    <submittedName>
        <fullName evidence="2">Uncharacterized protein</fullName>
    </submittedName>
</protein>
<dbReference type="EMBL" id="JAIWYP010000007">
    <property type="protein sequence ID" value="KAH3801297.1"/>
    <property type="molecule type" value="Genomic_DNA"/>
</dbReference>
<dbReference type="AlphaFoldDB" id="A0A9D4FN08"/>